<feature type="transmembrane region" description="Helical" evidence="12">
    <location>
        <begin position="236"/>
        <end position="256"/>
    </location>
</feature>
<evidence type="ECO:0000256" key="13">
    <source>
        <dbReference type="SAM" id="SignalP"/>
    </source>
</evidence>
<dbReference type="InterPro" id="IPR006639">
    <property type="entry name" value="Preselin/SPP"/>
</dbReference>
<dbReference type="PANTHER" id="PTHR12174">
    <property type="entry name" value="SIGNAL PEPTIDE PEPTIDASE"/>
    <property type="match status" value="1"/>
</dbReference>
<evidence type="ECO:0000256" key="10">
    <source>
        <dbReference type="ARBA" id="ARBA00023136"/>
    </source>
</evidence>
<evidence type="ECO:0000256" key="5">
    <source>
        <dbReference type="ARBA" id="ARBA00022692"/>
    </source>
</evidence>
<evidence type="ECO:0000256" key="8">
    <source>
        <dbReference type="ARBA" id="ARBA00022801"/>
    </source>
</evidence>
<dbReference type="AlphaFoldDB" id="A0A067GLG6"/>
<keyword evidence="8" id="KW-0378">Hydrolase</keyword>
<sequence>MDFKRLSWVLFPVAVVSLVCYPASVTAGDIVHDDDLAPKKPGCENDFVLVKVQTWIDGIENEEFVGVGARFGTTIVSKEKNANQIHLTLSHPRDCCSMPKHKYAGDVIMVDRGNCKFTTKANIAEAAGASALLIINNQKDIHIPAVMMPQDAGASLEKMLLNTSSVSVQLYSPRRPVVDVAEVFLWLMAVGTILCASYWSAWSARETAIEQEKLLKDAVDEIPDAKAVGVSGVVDINTASAVLFVLVASCFLVMLYKLMSNWFLELLVILFCIGGVEGLQTCLVALLSRWFRRAGESFIKVPFFGAVSHLTLAVTPFCIAFAVVWAIYRKVSFAWIGQDILGIALIITVLQIVHIPNLKVGTVLLSCAFMYDIFWVFVSKKLFHESVMIVVARGDKSGEDGIPMLLKIPRMFDPWGGYSIIGFGDILLPGLIIAFSLRFKLSDLSSHHIPISALYSQAFTS</sequence>
<evidence type="ECO:0000256" key="1">
    <source>
        <dbReference type="ARBA" id="ARBA00003012"/>
    </source>
</evidence>
<feature type="domain" description="PA" evidence="14">
    <location>
        <begin position="101"/>
        <end position="156"/>
    </location>
</feature>
<dbReference type="PANTHER" id="PTHR12174:SF75">
    <property type="entry name" value="SIGNAL PEPTIDE PEPTIDASE-LIKE 2"/>
    <property type="match status" value="1"/>
</dbReference>
<feature type="transmembrane region" description="Helical" evidence="12">
    <location>
        <begin position="415"/>
        <end position="437"/>
    </location>
</feature>
<keyword evidence="6 13" id="KW-0732">Signal</keyword>
<feature type="transmembrane region" description="Helical" evidence="12">
    <location>
        <begin position="333"/>
        <end position="353"/>
    </location>
</feature>
<reference evidence="15 16" key="1">
    <citation type="submission" date="2014-04" db="EMBL/GenBank/DDBJ databases">
        <authorList>
            <consortium name="International Citrus Genome Consortium"/>
            <person name="Gmitter F."/>
            <person name="Chen C."/>
            <person name="Farmerie W."/>
            <person name="Harkins T."/>
            <person name="Desany B."/>
            <person name="Mohiuddin M."/>
            <person name="Kodira C."/>
            <person name="Borodovsky M."/>
            <person name="Lomsadze A."/>
            <person name="Burns P."/>
            <person name="Jenkins J."/>
            <person name="Prochnik S."/>
            <person name="Shu S."/>
            <person name="Chapman J."/>
            <person name="Pitluck S."/>
            <person name="Schmutz J."/>
            <person name="Rokhsar D."/>
        </authorList>
    </citation>
    <scope>NUCLEOTIDE SEQUENCE</scope>
</reference>
<keyword evidence="9 12" id="KW-1133">Transmembrane helix</keyword>
<keyword evidence="11" id="KW-0325">Glycoprotein</keyword>
<comment type="subcellular location">
    <subcellularLocation>
        <location evidence="2">Endosome membrane</location>
        <topology evidence="2">Multi-pass membrane protein</topology>
    </subcellularLocation>
</comment>
<dbReference type="Pfam" id="PF04258">
    <property type="entry name" value="Peptidase_A22B"/>
    <property type="match status" value="1"/>
</dbReference>
<dbReference type="Gene3D" id="3.50.30.30">
    <property type="match status" value="1"/>
</dbReference>
<evidence type="ECO:0000256" key="4">
    <source>
        <dbReference type="ARBA" id="ARBA00022670"/>
    </source>
</evidence>
<feature type="transmembrane region" description="Helical" evidence="12">
    <location>
        <begin position="303"/>
        <end position="327"/>
    </location>
</feature>
<keyword evidence="16" id="KW-1185">Reference proteome</keyword>
<dbReference type="GO" id="GO:0006508">
    <property type="term" value="P:proteolysis"/>
    <property type="evidence" value="ECO:0007669"/>
    <property type="project" value="UniProtKB-KW"/>
</dbReference>
<comment type="similarity">
    <text evidence="3">Belongs to the peptidase A22B family.</text>
</comment>
<name>A0A067GLG6_CITSI</name>
<dbReference type="InterPro" id="IPR003137">
    <property type="entry name" value="PA_domain"/>
</dbReference>
<dbReference type="SMART" id="SM00730">
    <property type="entry name" value="PSN"/>
    <property type="match status" value="1"/>
</dbReference>
<keyword evidence="4" id="KW-0645">Protease</keyword>
<gene>
    <name evidence="15" type="ORF">CISIN_1g009071mg</name>
</gene>
<proteinExistence type="inferred from homology"/>
<evidence type="ECO:0000313" key="16">
    <source>
        <dbReference type="Proteomes" id="UP000027120"/>
    </source>
</evidence>
<dbReference type="InterPro" id="IPR046450">
    <property type="entry name" value="PA_dom_sf"/>
</dbReference>
<dbReference type="InterPro" id="IPR007369">
    <property type="entry name" value="Peptidase_A22B_SPP"/>
</dbReference>
<comment type="function">
    <text evidence="1">Intramembrane-cleaving aspartic protease (I-CLiP) that cleaves type II membrane signal peptides in the hydrophobic plane of the membrane.</text>
</comment>
<dbReference type="GO" id="GO:0042500">
    <property type="term" value="F:aspartic endopeptidase activity, intramembrane cleaving"/>
    <property type="evidence" value="ECO:0007669"/>
    <property type="project" value="InterPro"/>
</dbReference>
<evidence type="ECO:0000313" key="15">
    <source>
        <dbReference type="EMBL" id="KDO76242.1"/>
    </source>
</evidence>
<protein>
    <recommendedName>
        <fullName evidence="14">PA domain-containing protein</fullName>
    </recommendedName>
</protein>
<evidence type="ECO:0000259" key="14">
    <source>
        <dbReference type="Pfam" id="PF02225"/>
    </source>
</evidence>
<keyword evidence="10 12" id="KW-0472">Membrane</keyword>
<evidence type="ECO:0000256" key="7">
    <source>
        <dbReference type="ARBA" id="ARBA00022753"/>
    </source>
</evidence>
<evidence type="ECO:0000256" key="3">
    <source>
        <dbReference type="ARBA" id="ARBA00006859"/>
    </source>
</evidence>
<evidence type="ECO:0000256" key="11">
    <source>
        <dbReference type="ARBA" id="ARBA00023180"/>
    </source>
</evidence>
<dbReference type="FunFam" id="3.50.30.30:FF:000007">
    <property type="entry name" value="Signal peptide peptidase-like 3"/>
    <property type="match status" value="1"/>
</dbReference>
<dbReference type="Pfam" id="PF02225">
    <property type="entry name" value="PA"/>
    <property type="match status" value="1"/>
</dbReference>
<dbReference type="GO" id="GO:0010008">
    <property type="term" value="C:endosome membrane"/>
    <property type="evidence" value="ECO:0007669"/>
    <property type="project" value="UniProtKB-SubCell"/>
</dbReference>
<dbReference type="MEROPS" id="A22.A05"/>
<evidence type="ECO:0000256" key="12">
    <source>
        <dbReference type="SAM" id="Phobius"/>
    </source>
</evidence>
<organism evidence="15 16">
    <name type="scientific">Citrus sinensis</name>
    <name type="common">Sweet orange</name>
    <name type="synonym">Citrus aurantium var. sinensis</name>
    <dbReference type="NCBI Taxonomy" id="2711"/>
    <lineage>
        <taxon>Eukaryota</taxon>
        <taxon>Viridiplantae</taxon>
        <taxon>Streptophyta</taxon>
        <taxon>Embryophyta</taxon>
        <taxon>Tracheophyta</taxon>
        <taxon>Spermatophyta</taxon>
        <taxon>Magnoliopsida</taxon>
        <taxon>eudicotyledons</taxon>
        <taxon>Gunneridae</taxon>
        <taxon>Pentapetalae</taxon>
        <taxon>rosids</taxon>
        <taxon>malvids</taxon>
        <taxon>Sapindales</taxon>
        <taxon>Rutaceae</taxon>
        <taxon>Aurantioideae</taxon>
        <taxon>Citrus</taxon>
    </lineage>
</organism>
<dbReference type="Proteomes" id="UP000027120">
    <property type="component" value="Unassembled WGS sequence"/>
</dbReference>
<evidence type="ECO:0000256" key="6">
    <source>
        <dbReference type="ARBA" id="ARBA00022729"/>
    </source>
</evidence>
<dbReference type="EMBL" id="KK784881">
    <property type="protein sequence ID" value="KDO76242.1"/>
    <property type="molecule type" value="Genomic_DNA"/>
</dbReference>
<feature type="transmembrane region" description="Helical" evidence="12">
    <location>
        <begin position="360"/>
        <end position="378"/>
    </location>
</feature>
<feature type="signal peptide" evidence="13">
    <location>
        <begin position="1"/>
        <end position="27"/>
    </location>
</feature>
<accession>A0A067GLG6</accession>
<feature type="transmembrane region" description="Helical" evidence="12">
    <location>
        <begin position="262"/>
        <end position="291"/>
    </location>
</feature>
<dbReference type="SUPFAM" id="SSF52025">
    <property type="entry name" value="PA domain"/>
    <property type="match status" value="1"/>
</dbReference>
<keyword evidence="5 12" id="KW-0812">Transmembrane</keyword>
<evidence type="ECO:0000256" key="9">
    <source>
        <dbReference type="ARBA" id="ARBA00022989"/>
    </source>
</evidence>
<feature type="transmembrane region" description="Helical" evidence="12">
    <location>
        <begin position="183"/>
        <end position="201"/>
    </location>
</feature>
<feature type="chain" id="PRO_5001638039" description="PA domain-containing protein" evidence="13">
    <location>
        <begin position="28"/>
        <end position="461"/>
    </location>
</feature>
<keyword evidence="7" id="KW-0967">Endosome</keyword>
<evidence type="ECO:0000256" key="2">
    <source>
        <dbReference type="ARBA" id="ARBA00004337"/>
    </source>
</evidence>